<evidence type="ECO:0000313" key="1">
    <source>
        <dbReference type="EMBL" id="MQY18960.1"/>
    </source>
</evidence>
<keyword evidence="2" id="KW-1185">Reference proteome</keyword>
<name>A0A7K0CZT6_9NOCA</name>
<dbReference type="AlphaFoldDB" id="A0A7K0CZT6"/>
<gene>
    <name evidence="1" type="ORF">NRB20_20440</name>
</gene>
<comment type="caution">
    <text evidence="1">The sequence shown here is derived from an EMBL/GenBank/DDBJ whole genome shotgun (WGS) entry which is preliminary data.</text>
</comment>
<sequence length="151" mass="17275">MIFDDEGIQQDSADAPVPCRYAWAELDAAEKAELWTELASWVDWLRHRYQLGSRVPPCWWRHEAVVEELTALMAAHTAAYSCPPEEAQLPREDPTAWHTQWFWPTVERLTRISDFTSCRPGDCGYRRHKQSTLDGLDDLIATYIARAGGGL</sequence>
<reference evidence="1 2" key="1">
    <citation type="submission" date="2019-10" db="EMBL/GenBank/DDBJ databases">
        <title>Nocardia macrotermitis sp. nov. and Nocardia aurantia sp. nov., isolated from the gut of fungus growing-termite Macrotermes natalensis.</title>
        <authorList>
            <person name="Benndorf R."/>
            <person name="Schwitalla J."/>
            <person name="Martin K."/>
            <person name="De Beer W."/>
            <person name="Kaster A.-K."/>
            <person name="Vollmers J."/>
            <person name="Poulsen M."/>
            <person name="Beemelmanns C."/>
        </authorList>
    </citation>
    <scope>NUCLEOTIDE SEQUENCE [LARGE SCALE GENOMIC DNA]</scope>
    <source>
        <strain evidence="1 2">RB20</strain>
    </source>
</reference>
<evidence type="ECO:0000313" key="2">
    <source>
        <dbReference type="Proteomes" id="UP000438448"/>
    </source>
</evidence>
<dbReference type="EMBL" id="WEGK01000003">
    <property type="protein sequence ID" value="MQY18960.1"/>
    <property type="molecule type" value="Genomic_DNA"/>
</dbReference>
<dbReference type="OrthoDB" id="3535759at2"/>
<dbReference type="Proteomes" id="UP000438448">
    <property type="component" value="Unassembled WGS sequence"/>
</dbReference>
<proteinExistence type="predicted"/>
<organism evidence="1 2">
    <name type="scientific">Nocardia macrotermitis</name>
    <dbReference type="NCBI Taxonomy" id="2585198"/>
    <lineage>
        <taxon>Bacteria</taxon>
        <taxon>Bacillati</taxon>
        <taxon>Actinomycetota</taxon>
        <taxon>Actinomycetes</taxon>
        <taxon>Mycobacteriales</taxon>
        <taxon>Nocardiaceae</taxon>
        <taxon>Nocardia</taxon>
    </lineage>
</organism>
<protein>
    <submittedName>
        <fullName evidence="1">Uncharacterized protein</fullName>
    </submittedName>
</protein>
<dbReference type="RefSeq" id="WP_153409690.1">
    <property type="nucleotide sequence ID" value="NZ_WEGK01000003.1"/>
</dbReference>
<accession>A0A7K0CZT6</accession>